<reference evidence="1" key="1">
    <citation type="journal article" date="2023" name="Mol. Phylogenet. Evol.">
        <title>Genome-scale phylogeny and comparative genomics of the fungal order Sordariales.</title>
        <authorList>
            <person name="Hensen N."/>
            <person name="Bonometti L."/>
            <person name="Westerberg I."/>
            <person name="Brannstrom I.O."/>
            <person name="Guillou S."/>
            <person name="Cros-Aarteil S."/>
            <person name="Calhoun S."/>
            <person name="Haridas S."/>
            <person name="Kuo A."/>
            <person name="Mondo S."/>
            <person name="Pangilinan J."/>
            <person name="Riley R."/>
            <person name="LaButti K."/>
            <person name="Andreopoulos B."/>
            <person name="Lipzen A."/>
            <person name="Chen C."/>
            <person name="Yan M."/>
            <person name="Daum C."/>
            <person name="Ng V."/>
            <person name="Clum A."/>
            <person name="Steindorff A."/>
            <person name="Ohm R.A."/>
            <person name="Martin F."/>
            <person name="Silar P."/>
            <person name="Natvig D.O."/>
            <person name="Lalanne C."/>
            <person name="Gautier V."/>
            <person name="Ament-Velasquez S.L."/>
            <person name="Kruys A."/>
            <person name="Hutchinson M.I."/>
            <person name="Powell A.J."/>
            <person name="Barry K."/>
            <person name="Miller A.N."/>
            <person name="Grigoriev I.V."/>
            <person name="Debuchy R."/>
            <person name="Gladieux P."/>
            <person name="Hiltunen Thoren M."/>
            <person name="Johannesson H."/>
        </authorList>
    </citation>
    <scope>NUCLEOTIDE SEQUENCE</scope>
    <source>
        <strain evidence="1">CBS 314.62</strain>
    </source>
</reference>
<dbReference type="Proteomes" id="UP001270362">
    <property type="component" value="Unassembled WGS sequence"/>
</dbReference>
<evidence type="ECO:0000313" key="1">
    <source>
        <dbReference type="EMBL" id="KAK3694103.1"/>
    </source>
</evidence>
<comment type="caution">
    <text evidence="1">The sequence shown here is derived from an EMBL/GenBank/DDBJ whole genome shotgun (WGS) entry which is preliminary data.</text>
</comment>
<evidence type="ECO:0000313" key="2">
    <source>
        <dbReference type="Proteomes" id="UP001270362"/>
    </source>
</evidence>
<protein>
    <submittedName>
        <fullName evidence="1">Uncharacterized protein</fullName>
    </submittedName>
</protein>
<name>A0AAE1CH98_9PEZI</name>
<reference evidence="1" key="2">
    <citation type="submission" date="2023-06" db="EMBL/GenBank/DDBJ databases">
        <authorList>
            <consortium name="Lawrence Berkeley National Laboratory"/>
            <person name="Haridas S."/>
            <person name="Hensen N."/>
            <person name="Bonometti L."/>
            <person name="Westerberg I."/>
            <person name="Brannstrom I.O."/>
            <person name="Guillou S."/>
            <person name="Cros-Aarteil S."/>
            <person name="Calhoun S."/>
            <person name="Kuo A."/>
            <person name="Mondo S."/>
            <person name="Pangilinan J."/>
            <person name="Riley R."/>
            <person name="Labutti K."/>
            <person name="Andreopoulos B."/>
            <person name="Lipzen A."/>
            <person name="Chen C."/>
            <person name="Yanf M."/>
            <person name="Daum C."/>
            <person name="Ng V."/>
            <person name="Clum A."/>
            <person name="Steindorff A."/>
            <person name="Ohm R."/>
            <person name="Martin F."/>
            <person name="Silar P."/>
            <person name="Natvig D."/>
            <person name="Lalanne C."/>
            <person name="Gautier V."/>
            <person name="Ament-Velasquez S.L."/>
            <person name="Kruys A."/>
            <person name="Hutchinson M.I."/>
            <person name="Powell A.J."/>
            <person name="Barry K."/>
            <person name="Miller A.N."/>
            <person name="Grigoriev I.V."/>
            <person name="Debuchy R."/>
            <person name="Gladieux P."/>
            <person name="Thoren M.H."/>
            <person name="Johannesson H."/>
        </authorList>
    </citation>
    <scope>NUCLEOTIDE SEQUENCE</scope>
    <source>
        <strain evidence="1">CBS 314.62</strain>
    </source>
</reference>
<organism evidence="1 2">
    <name type="scientific">Podospora appendiculata</name>
    <dbReference type="NCBI Taxonomy" id="314037"/>
    <lineage>
        <taxon>Eukaryota</taxon>
        <taxon>Fungi</taxon>
        <taxon>Dikarya</taxon>
        <taxon>Ascomycota</taxon>
        <taxon>Pezizomycotina</taxon>
        <taxon>Sordariomycetes</taxon>
        <taxon>Sordariomycetidae</taxon>
        <taxon>Sordariales</taxon>
        <taxon>Podosporaceae</taxon>
        <taxon>Podospora</taxon>
    </lineage>
</organism>
<sequence length="147" mass="16371">MTATCLKPKARKAVQSLVPALLALAGLLGLALGARRKGHSRWPHRALSTHSPTHRAQLPIRCKHHDGTTTTSNDKNFYFINLDKPPFVFFRAETTYICHLHCRRCPQAIEMLFFRYVGGVLAFQCLSGPSPRAGPRVYSPCLLAFGQ</sequence>
<accession>A0AAE1CH98</accession>
<dbReference type="EMBL" id="JAULSO010000001">
    <property type="protein sequence ID" value="KAK3694103.1"/>
    <property type="molecule type" value="Genomic_DNA"/>
</dbReference>
<proteinExistence type="predicted"/>
<gene>
    <name evidence="1" type="ORF">B0T22DRAFT_61822</name>
</gene>
<keyword evidence="2" id="KW-1185">Reference proteome</keyword>
<dbReference type="AlphaFoldDB" id="A0AAE1CH98"/>